<sequence length="52" mass="6075">MPRSTSLLSRQRTTVERIDIASEIFLDYFEYQGYTQGYTKNNLPNGLGRLLF</sequence>
<organism evidence="1 2">
    <name type="scientific">Paenibacillus motobuensis</name>
    <dbReference type="NCBI Taxonomy" id="295324"/>
    <lineage>
        <taxon>Bacteria</taxon>
        <taxon>Bacillati</taxon>
        <taxon>Bacillota</taxon>
        <taxon>Bacilli</taxon>
        <taxon>Bacillales</taxon>
        <taxon>Paenibacillaceae</taxon>
        <taxon>Paenibacillus</taxon>
    </lineage>
</organism>
<evidence type="ECO:0000313" key="2">
    <source>
        <dbReference type="Proteomes" id="UP001500340"/>
    </source>
</evidence>
<proteinExistence type="predicted"/>
<accession>A0ABN0Y2J0</accession>
<reference evidence="2" key="1">
    <citation type="journal article" date="2019" name="Int. J. Syst. Evol. Microbiol.">
        <title>The Global Catalogue of Microorganisms (GCM) 10K type strain sequencing project: providing services to taxonomists for standard genome sequencing and annotation.</title>
        <authorList>
            <consortium name="The Broad Institute Genomics Platform"/>
            <consortium name="The Broad Institute Genome Sequencing Center for Infectious Disease"/>
            <person name="Wu L."/>
            <person name="Ma J."/>
        </authorList>
    </citation>
    <scope>NUCLEOTIDE SEQUENCE [LARGE SCALE GENOMIC DNA]</scope>
    <source>
        <strain evidence="2">JCM 12774</strain>
    </source>
</reference>
<dbReference type="EMBL" id="BAAACX010000006">
    <property type="protein sequence ID" value="GAA0381018.1"/>
    <property type="molecule type" value="Genomic_DNA"/>
</dbReference>
<gene>
    <name evidence="1" type="ORF">GCM10008933_10210</name>
</gene>
<protein>
    <submittedName>
        <fullName evidence="1">Uncharacterized protein</fullName>
    </submittedName>
</protein>
<keyword evidence="2" id="KW-1185">Reference proteome</keyword>
<comment type="caution">
    <text evidence="1">The sequence shown here is derived from an EMBL/GenBank/DDBJ whole genome shotgun (WGS) entry which is preliminary data.</text>
</comment>
<evidence type="ECO:0000313" key="1">
    <source>
        <dbReference type="EMBL" id="GAA0381018.1"/>
    </source>
</evidence>
<name>A0ABN0Y2J0_9BACL</name>
<dbReference type="Proteomes" id="UP001500340">
    <property type="component" value="Unassembled WGS sequence"/>
</dbReference>